<feature type="compositionally biased region" description="Basic and acidic residues" evidence="1">
    <location>
        <begin position="29"/>
        <end position="40"/>
    </location>
</feature>
<evidence type="ECO:0000256" key="1">
    <source>
        <dbReference type="SAM" id="MobiDB-lite"/>
    </source>
</evidence>
<organism evidence="2 3">
    <name type="scientific">Setaria italica</name>
    <name type="common">Foxtail millet</name>
    <name type="synonym">Panicum italicum</name>
    <dbReference type="NCBI Taxonomy" id="4555"/>
    <lineage>
        <taxon>Eukaryota</taxon>
        <taxon>Viridiplantae</taxon>
        <taxon>Streptophyta</taxon>
        <taxon>Embryophyta</taxon>
        <taxon>Tracheophyta</taxon>
        <taxon>Spermatophyta</taxon>
        <taxon>Magnoliopsida</taxon>
        <taxon>Liliopsida</taxon>
        <taxon>Poales</taxon>
        <taxon>Poaceae</taxon>
        <taxon>PACMAD clade</taxon>
        <taxon>Panicoideae</taxon>
        <taxon>Panicodae</taxon>
        <taxon>Paniceae</taxon>
        <taxon>Cenchrinae</taxon>
        <taxon>Setaria</taxon>
    </lineage>
</organism>
<evidence type="ECO:0000313" key="3">
    <source>
        <dbReference type="Proteomes" id="UP000004995"/>
    </source>
</evidence>
<dbReference type="EnsemblPlants" id="KQL10035">
    <property type="protein sequence ID" value="KQL10035"/>
    <property type="gene ID" value="SETIT_009048mg"/>
</dbReference>
<dbReference type="HOGENOM" id="CLU_2201613_0_0_1"/>
<feature type="compositionally biased region" description="Basic residues" evidence="1">
    <location>
        <begin position="42"/>
        <end position="53"/>
    </location>
</feature>
<reference evidence="2" key="2">
    <citation type="submission" date="2018-08" db="UniProtKB">
        <authorList>
            <consortium name="EnsemblPlants"/>
        </authorList>
    </citation>
    <scope>IDENTIFICATION</scope>
    <source>
        <strain evidence="2">Yugu1</strain>
    </source>
</reference>
<dbReference type="Proteomes" id="UP000004995">
    <property type="component" value="Unassembled WGS sequence"/>
</dbReference>
<dbReference type="AlphaFoldDB" id="K3Y4B0"/>
<proteinExistence type="predicted"/>
<name>K3Y4B0_SETIT</name>
<keyword evidence="3" id="KW-1185">Reference proteome</keyword>
<dbReference type="Gramene" id="KQL10035">
    <property type="protein sequence ID" value="KQL10035"/>
    <property type="gene ID" value="SETIT_009048mg"/>
</dbReference>
<evidence type="ECO:0000313" key="2">
    <source>
        <dbReference type="EnsemblPlants" id="KQL10035"/>
    </source>
</evidence>
<reference evidence="3" key="1">
    <citation type="journal article" date="2012" name="Nat. Biotechnol.">
        <title>Reference genome sequence of the model plant Setaria.</title>
        <authorList>
            <person name="Bennetzen J.L."/>
            <person name="Schmutz J."/>
            <person name="Wang H."/>
            <person name="Percifield R."/>
            <person name="Hawkins J."/>
            <person name="Pontaroli A.C."/>
            <person name="Estep M."/>
            <person name="Feng L."/>
            <person name="Vaughn J.N."/>
            <person name="Grimwood J."/>
            <person name="Jenkins J."/>
            <person name="Barry K."/>
            <person name="Lindquist E."/>
            <person name="Hellsten U."/>
            <person name="Deshpande S."/>
            <person name="Wang X."/>
            <person name="Wu X."/>
            <person name="Mitros T."/>
            <person name="Triplett J."/>
            <person name="Yang X."/>
            <person name="Ye C.Y."/>
            <person name="Mauro-Herrera M."/>
            <person name="Wang L."/>
            <person name="Li P."/>
            <person name="Sharma M."/>
            <person name="Sharma R."/>
            <person name="Ronald P.C."/>
            <person name="Panaud O."/>
            <person name="Kellogg E.A."/>
            <person name="Brutnell T.P."/>
            <person name="Doust A.N."/>
            <person name="Tuskan G.A."/>
            <person name="Rokhsar D."/>
            <person name="Devos K.M."/>
        </authorList>
    </citation>
    <scope>NUCLEOTIDE SEQUENCE [LARGE SCALE GENOMIC DNA]</scope>
    <source>
        <strain evidence="3">cv. Yugu1</strain>
    </source>
</reference>
<dbReference type="InParanoid" id="K3Y4B0"/>
<protein>
    <submittedName>
        <fullName evidence="2">Uncharacterized protein</fullName>
    </submittedName>
</protein>
<dbReference type="EMBL" id="AGNK02002306">
    <property type="status" value="NOT_ANNOTATED_CDS"/>
    <property type="molecule type" value="Genomic_DNA"/>
</dbReference>
<sequence length="108" mass="12773">MTVSPGTLKRSRLLILNKFEMVKYCKPRTSHESSNEDLKPYKNTRRRHARKQGNKTQIRIRDSPRWSHHAIVGILPICQTFCNFATTDTFPRVYFACFKEESQMLRNI</sequence>
<feature type="region of interest" description="Disordered" evidence="1">
    <location>
        <begin position="27"/>
        <end position="60"/>
    </location>
</feature>
<accession>K3Y4B0</accession>